<evidence type="ECO:0000256" key="9">
    <source>
        <dbReference type="ARBA" id="ARBA00023163"/>
    </source>
</evidence>
<dbReference type="PANTHER" id="PTHR33516">
    <property type="entry name" value="LEXA REPRESSOR"/>
    <property type="match status" value="1"/>
</dbReference>
<dbReference type="GO" id="GO:0004252">
    <property type="term" value="F:serine-type endopeptidase activity"/>
    <property type="evidence" value="ECO:0007669"/>
    <property type="project" value="InterPro"/>
</dbReference>
<keyword evidence="4" id="KW-0227">DNA damage</keyword>
<gene>
    <name evidence="14" type="primary">lexA</name>
    <name evidence="14" type="ORF">C7H52_07770</name>
</gene>
<evidence type="ECO:0000313" key="15">
    <source>
        <dbReference type="Proteomes" id="UP000238426"/>
    </source>
</evidence>
<keyword evidence="2" id="KW-0678">Repressor</keyword>
<keyword evidence="5 12" id="KW-0378">Hydrolase</keyword>
<keyword evidence="7" id="KW-0805">Transcription regulation</keyword>
<dbReference type="CDD" id="cd06529">
    <property type="entry name" value="S24_LexA-like"/>
    <property type="match status" value="1"/>
</dbReference>
<dbReference type="GO" id="GO:0009432">
    <property type="term" value="P:SOS response"/>
    <property type="evidence" value="ECO:0007669"/>
    <property type="project" value="UniProtKB-KW"/>
</dbReference>
<evidence type="ECO:0000256" key="8">
    <source>
        <dbReference type="ARBA" id="ARBA00023125"/>
    </source>
</evidence>
<dbReference type="CDD" id="cd00093">
    <property type="entry name" value="HTH_XRE"/>
    <property type="match status" value="1"/>
</dbReference>
<comment type="caution">
    <text evidence="14">The sequence shown here is derived from an EMBL/GenBank/DDBJ whole genome shotgun (WGS) entry which is preliminary data.</text>
</comment>
<evidence type="ECO:0000256" key="3">
    <source>
        <dbReference type="ARBA" id="ARBA00022705"/>
    </source>
</evidence>
<keyword evidence="15" id="KW-1185">Reference proteome</keyword>
<keyword evidence="6 12" id="KW-0068">Autocatalytic cleavage</keyword>
<dbReference type="GO" id="GO:0003677">
    <property type="term" value="F:DNA binding"/>
    <property type="evidence" value="ECO:0007669"/>
    <property type="project" value="UniProtKB-KW"/>
</dbReference>
<dbReference type="PRINTS" id="PR00726">
    <property type="entry name" value="LEXASERPTASE"/>
</dbReference>
<dbReference type="SUPFAM" id="SSF51306">
    <property type="entry name" value="LexA/Signal peptidase"/>
    <property type="match status" value="1"/>
</dbReference>
<dbReference type="GO" id="GO:0006281">
    <property type="term" value="P:DNA repair"/>
    <property type="evidence" value="ECO:0007669"/>
    <property type="project" value="UniProtKB-KW"/>
</dbReference>
<dbReference type="InterPro" id="IPR001387">
    <property type="entry name" value="Cro/C1-type_HTH"/>
</dbReference>
<dbReference type="EMBL" id="PXOQ01000009">
    <property type="protein sequence ID" value="PSG88194.1"/>
    <property type="molecule type" value="Genomic_DNA"/>
</dbReference>
<dbReference type="InterPro" id="IPR015927">
    <property type="entry name" value="Peptidase_S24_S26A/B/C"/>
</dbReference>
<evidence type="ECO:0000256" key="5">
    <source>
        <dbReference type="ARBA" id="ARBA00022801"/>
    </source>
</evidence>
<evidence type="ECO:0000256" key="6">
    <source>
        <dbReference type="ARBA" id="ARBA00022813"/>
    </source>
</evidence>
<dbReference type="Gene3D" id="1.10.260.40">
    <property type="entry name" value="lambda repressor-like DNA-binding domains"/>
    <property type="match status" value="1"/>
</dbReference>
<dbReference type="Pfam" id="PF01381">
    <property type="entry name" value="HTH_3"/>
    <property type="match status" value="1"/>
</dbReference>
<evidence type="ECO:0000256" key="7">
    <source>
        <dbReference type="ARBA" id="ARBA00023015"/>
    </source>
</evidence>
<evidence type="ECO:0000256" key="2">
    <source>
        <dbReference type="ARBA" id="ARBA00022491"/>
    </source>
</evidence>
<dbReference type="GO" id="GO:0006260">
    <property type="term" value="P:DNA replication"/>
    <property type="evidence" value="ECO:0007669"/>
    <property type="project" value="UniProtKB-KW"/>
</dbReference>
<dbReference type="InterPro" id="IPR006200">
    <property type="entry name" value="LexA"/>
</dbReference>
<evidence type="ECO:0000256" key="1">
    <source>
        <dbReference type="ARBA" id="ARBA00007484"/>
    </source>
</evidence>
<evidence type="ECO:0000256" key="11">
    <source>
        <dbReference type="ARBA" id="ARBA00023236"/>
    </source>
</evidence>
<dbReference type="PANTHER" id="PTHR33516:SF2">
    <property type="entry name" value="LEXA REPRESSOR-RELATED"/>
    <property type="match status" value="1"/>
</dbReference>
<evidence type="ECO:0000259" key="13">
    <source>
        <dbReference type="PROSITE" id="PS50943"/>
    </source>
</evidence>
<dbReference type="InterPro" id="IPR039418">
    <property type="entry name" value="LexA-like"/>
</dbReference>
<dbReference type="Gene3D" id="2.10.109.10">
    <property type="entry name" value="Umud Fragment, subunit A"/>
    <property type="match status" value="1"/>
</dbReference>
<evidence type="ECO:0000256" key="12">
    <source>
        <dbReference type="RuleBase" id="RU003991"/>
    </source>
</evidence>
<dbReference type="SMART" id="SM00530">
    <property type="entry name" value="HTH_XRE"/>
    <property type="match status" value="1"/>
</dbReference>
<dbReference type="AlphaFoldDB" id="A0A2T1N8J5"/>
<keyword evidence="10" id="KW-0234">DNA repair</keyword>
<protein>
    <submittedName>
        <fullName evidence="14">Repressor LexA</fullName>
    </submittedName>
</protein>
<dbReference type="InterPro" id="IPR036286">
    <property type="entry name" value="LexA/Signal_pep-like_sf"/>
</dbReference>
<sequence>MNRIKEILEDKGIKQKWLADKMEKSYNMVNSYVQNRRQPSLEDLFKIANILDVAVTELLDNNKSTEGRSKPYKYRQSDLLTLAESESEYQLTTNIPLLGNVACGHPLFAEENIESEIPVSVELIKKDKNYFILRASGDSMDEANINDGDLVLIRQEQVAENRDKVVALIDDEATIKEFWKQGNMIVLKPKSTNKIHQPIILTTDFKIQGIVEEIIKM</sequence>
<dbReference type="InterPro" id="IPR050077">
    <property type="entry name" value="LexA_repressor"/>
</dbReference>
<dbReference type="NCBIfam" id="TIGR00498">
    <property type="entry name" value="lexA"/>
    <property type="match status" value="1"/>
</dbReference>
<keyword evidence="9" id="KW-0804">Transcription</keyword>
<organism evidence="14 15">
    <name type="scientific">Aurantibacter aestuarii</name>
    <dbReference type="NCBI Taxonomy" id="1266046"/>
    <lineage>
        <taxon>Bacteria</taxon>
        <taxon>Pseudomonadati</taxon>
        <taxon>Bacteroidota</taxon>
        <taxon>Flavobacteriia</taxon>
        <taxon>Flavobacteriales</taxon>
        <taxon>Flavobacteriaceae</taxon>
        <taxon>Aurantibacter</taxon>
    </lineage>
</organism>
<dbReference type="InterPro" id="IPR006197">
    <property type="entry name" value="Peptidase_S24_LexA"/>
</dbReference>
<evidence type="ECO:0000256" key="4">
    <source>
        <dbReference type="ARBA" id="ARBA00022763"/>
    </source>
</evidence>
<dbReference type="Pfam" id="PF00717">
    <property type="entry name" value="Peptidase_S24"/>
    <property type="match status" value="1"/>
</dbReference>
<accession>A0A2T1N8J5</accession>
<keyword evidence="8" id="KW-0238">DNA-binding</keyword>
<dbReference type="InterPro" id="IPR010982">
    <property type="entry name" value="Lambda_DNA-bd_dom_sf"/>
</dbReference>
<dbReference type="SUPFAM" id="SSF47413">
    <property type="entry name" value="lambda repressor-like DNA-binding domains"/>
    <property type="match status" value="1"/>
</dbReference>
<keyword evidence="11" id="KW-0742">SOS response</keyword>
<dbReference type="OrthoDB" id="9787787at2"/>
<dbReference type="PROSITE" id="PS50943">
    <property type="entry name" value="HTH_CROC1"/>
    <property type="match status" value="1"/>
</dbReference>
<evidence type="ECO:0000256" key="10">
    <source>
        <dbReference type="ARBA" id="ARBA00023204"/>
    </source>
</evidence>
<proteinExistence type="inferred from homology"/>
<name>A0A2T1N8J5_9FLAO</name>
<comment type="similarity">
    <text evidence="1 12">Belongs to the peptidase S24 family.</text>
</comment>
<feature type="domain" description="HTH cro/C1-type" evidence="13">
    <location>
        <begin position="4"/>
        <end position="58"/>
    </location>
</feature>
<dbReference type="Proteomes" id="UP000238426">
    <property type="component" value="Unassembled WGS sequence"/>
</dbReference>
<evidence type="ECO:0000313" key="14">
    <source>
        <dbReference type="EMBL" id="PSG88194.1"/>
    </source>
</evidence>
<keyword evidence="3" id="KW-0235">DNA replication</keyword>
<dbReference type="GO" id="GO:0045892">
    <property type="term" value="P:negative regulation of DNA-templated transcription"/>
    <property type="evidence" value="ECO:0007669"/>
    <property type="project" value="InterPro"/>
</dbReference>
<reference evidence="14 15" key="1">
    <citation type="submission" date="2018-03" db="EMBL/GenBank/DDBJ databases">
        <title>Mesoflavibacter sp. HG37 and Mesoflavibacter sp. HG96 sp.nov., two marine bacteria isolated from seawater of Western Pacific Ocean.</title>
        <authorList>
            <person name="Cheng H."/>
            <person name="Wu Y.-H."/>
            <person name="Guo L.-L."/>
            <person name="Xu X.-W."/>
        </authorList>
    </citation>
    <scope>NUCLEOTIDE SEQUENCE [LARGE SCALE GENOMIC DNA]</scope>
    <source>
        <strain evidence="14 15">KCTC 32269</strain>
    </source>
</reference>